<protein>
    <submittedName>
        <fullName evidence="2">Uncharacterized protein</fullName>
    </submittedName>
</protein>
<comment type="caution">
    <text evidence="2">The sequence shown here is derived from an EMBL/GenBank/DDBJ whole genome shotgun (WGS) entry which is preliminary data.</text>
</comment>
<dbReference type="Proteomes" id="UP001321018">
    <property type="component" value="Unassembled WGS sequence"/>
</dbReference>
<evidence type="ECO:0000256" key="1">
    <source>
        <dbReference type="SAM" id="Phobius"/>
    </source>
</evidence>
<evidence type="ECO:0000313" key="3">
    <source>
        <dbReference type="Proteomes" id="UP001321018"/>
    </source>
</evidence>
<keyword evidence="1" id="KW-0472">Membrane</keyword>
<organism evidence="2 3">
    <name type="scientific">Natronoglomus mannanivorans</name>
    <dbReference type="NCBI Taxonomy" id="2979990"/>
    <lineage>
        <taxon>Archaea</taxon>
        <taxon>Methanobacteriati</taxon>
        <taxon>Methanobacteriota</taxon>
        <taxon>Stenosarchaea group</taxon>
        <taxon>Halobacteria</taxon>
        <taxon>Halobacteriales</taxon>
        <taxon>Natrialbaceae</taxon>
        <taxon>Natronoglomus</taxon>
    </lineage>
</organism>
<proteinExistence type="predicted"/>
<accession>A0AAP2YW98</accession>
<evidence type="ECO:0000313" key="2">
    <source>
        <dbReference type="EMBL" id="MCU4740666.1"/>
    </source>
</evidence>
<keyword evidence="1" id="KW-1133">Transmembrane helix</keyword>
<name>A0AAP2YW98_9EURY</name>
<keyword evidence="1" id="KW-0812">Transmembrane</keyword>
<dbReference type="EMBL" id="JAOPKA010000002">
    <property type="protein sequence ID" value="MCU4740666.1"/>
    <property type="molecule type" value="Genomic_DNA"/>
</dbReference>
<gene>
    <name evidence="2" type="ORF">OB960_04540</name>
</gene>
<sequence>MPPWELLVVVAVPVVDATILGQTFLTEIAVYVAVAAVALVVAIELHRFTPVRMNHSFAIGFVVLTTLAVAGGWNVAQ</sequence>
<dbReference type="AlphaFoldDB" id="A0AAP2YW98"/>
<feature type="transmembrane region" description="Helical" evidence="1">
    <location>
        <begin position="57"/>
        <end position="76"/>
    </location>
</feature>
<reference evidence="2" key="1">
    <citation type="submission" date="2022-09" db="EMBL/GenBank/DDBJ databases">
        <title>Enrichment on poylsaccharides allowed isolation of novel metabolic and taxonomic groups of Haloarchaea.</title>
        <authorList>
            <person name="Sorokin D.Y."/>
            <person name="Elcheninov A.G."/>
            <person name="Khizhniak T.V."/>
            <person name="Kolganova T.V."/>
            <person name="Kublanov I.V."/>
        </authorList>
    </citation>
    <scope>NUCLEOTIDE SEQUENCE</scope>
    <source>
        <strain evidence="2">AArc-xg1-1</strain>
    </source>
</reference>
<feature type="transmembrane region" description="Helical" evidence="1">
    <location>
        <begin position="28"/>
        <end position="45"/>
    </location>
</feature>